<gene>
    <name evidence="3" type="ORF">ALMOND_2B009484</name>
</gene>
<dbReference type="AlphaFoldDB" id="A0A5E4GQR7"/>
<reference evidence="4" key="1">
    <citation type="journal article" date="2020" name="Plant J.">
        <title>Transposons played a major role in the diversification between the closely related almond and peach genomes: results from the almond genome sequence.</title>
        <authorList>
            <person name="Alioto T."/>
            <person name="Alexiou K.G."/>
            <person name="Bardil A."/>
            <person name="Barteri F."/>
            <person name="Castanera R."/>
            <person name="Cruz F."/>
            <person name="Dhingra A."/>
            <person name="Duval H."/>
            <person name="Fernandez I Marti A."/>
            <person name="Frias L."/>
            <person name="Galan B."/>
            <person name="Garcia J.L."/>
            <person name="Howad W."/>
            <person name="Gomez-Garrido J."/>
            <person name="Gut M."/>
            <person name="Julca I."/>
            <person name="Morata J."/>
            <person name="Puigdomenech P."/>
            <person name="Ribeca P."/>
            <person name="Rubio Cabetas M.J."/>
            <person name="Vlasova A."/>
            <person name="Wirthensohn M."/>
            <person name="Garcia-Mas J."/>
            <person name="Gabaldon T."/>
            <person name="Casacuberta J.M."/>
            <person name="Arus P."/>
        </authorList>
    </citation>
    <scope>NUCLEOTIDE SEQUENCE [LARGE SCALE GENOMIC DNA]</scope>
    <source>
        <strain evidence="4">cv. Texas</strain>
    </source>
</reference>
<evidence type="ECO:0000313" key="4">
    <source>
        <dbReference type="Proteomes" id="UP000327085"/>
    </source>
</evidence>
<dbReference type="InterPro" id="IPR036186">
    <property type="entry name" value="Serpin_sf"/>
</dbReference>
<comment type="similarity">
    <text evidence="1">Belongs to the serpin family.</text>
</comment>
<dbReference type="Gene3D" id="3.30.497.10">
    <property type="entry name" value="Antithrombin, subunit I, domain 2"/>
    <property type="match status" value="1"/>
</dbReference>
<accession>A0A5E4GQR7</accession>
<dbReference type="Proteomes" id="UP000327085">
    <property type="component" value="Unassembled WGS sequence"/>
</dbReference>
<organism evidence="3 4">
    <name type="scientific">Prunus dulcis</name>
    <name type="common">Almond</name>
    <name type="synonym">Amygdalus dulcis</name>
    <dbReference type="NCBI Taxonomy" id="3755"/>
    <lineage>
        <taxon>Eukaryota</taxon>
        <taxon>Viridiplantae</taxon>
        <taxon>Streptophyta</taxon>
        <taxon>Embryophyta</taxon>
        <taxon>Tracheophyta</taxon>
        <taxon>Spermatophyta</taxon>
        <taxon>Magnoliopsida</taxon>
        <taxon>eudicotyledons</taxon>
        <taxon>Gunneridae</taxon>
        <taxon>Pentapetalae</taxon>
        <taxon>rosids</taxon>
        <taxon>fabids</taxon>
        <taxon>Rosales</taxon>
        <taxon>Rosaceae</taxon>
        <taxon>Amygdaloideae</taxon>
        <taxon>Amygdaleae</taxon>
        <taxon>Prunus</taxon>
    </lineage>
</organism>
<feature type="non-terminal residue" evidence="3">
    <location>
        <position position="1"/>
    </location>
</feature>
<dbReference type="GO" id="GO:0004867">
    <property type="term" value="F:serine-type endopeptidase inhibitor activity"/>
    <property type="evidence" value="ECO:0007669"/>
    <property type="project" value="InterPro"/>
</dbReference>
<evidence type="ECO:0000256" key="1">
    <source>
        <dbReference type="ARBA" id="ARBA00009500"/>
    </source>
</evidence>
<evidence type="ECO:0000259" key="2">
    <source>
        <dbReference type="Pfam" id="PF00079"/>
    </source>
</evidence>
<dbReference type="GO" id="GO:0005615">
    <property type="term" value="C:extracellular space"/>
    <property type="evidence" value="ECO:0007669"/>
    <property type="project" value="InterPro"/>
</dbReference>
<dbReference type="SUPFAM" id="SSF56574">
    <property type="entry name" value="Serpins"/>
    <property type="match status" value="1"/>
</dbReference>
<dbReference type="PROSITE" id="PS00284">
    <property type="entry name" value="SERPIN"/>
    <property type="match status" value="1"/>
</dbReference>
<dbReference type="InParanoid" id="A0A5E4GQR7"/>
<sequence>LGLELPFHFYPYKGGNLTETVESPPGEDPFVSDMRQEAFIEVNEEGTEAAAVTTFDLMDGSSLYKPKKVDFVADHPFLFFITEEMTGAVLFIWQLLNPLH</sequence>
<dbReference type="OMA" id="FFIRNRV"/>
<feature type="domain" description="Serpin" evidence="2">
    <location>
        <begin position="27"/>
        <end position="98"/>
    </location>
</feature>
<proteinExistence type="inferred from homology"/>
<dbReference type="InterPro" id="IPR000215">
    <property type="entry name" value="Serpin_fam"/>
</dbReference>
<dbReference type="InterPro" id="IPR023796">
    <property type="entry name" value="Serpin_dom"/>
</dbReference>
<dbReference type="InterPro" id="IPR042178">
    <property type="entry name" value="Serpin_sf_1"/>
</dbReference>
<evidence type="ECO:0000313" key="3">
    <source>
        <dbReference type="EMBL" id="VVA41841.1"/>
    </source>
</evidence>
<dbReference type="EMBL" id="CABIKO010001572">
    <property type="protein sequence ID" value="VVA41841.1"/>
    <property type="molecule type" value="Genomic_DNA"/>
</dbReference>
<dbReference type="InterPro" id="IPR023795">
    <property type="entry name" value="Serpin_CS"/>
</dbReference>
<protein>
    <submittedName>
        <fullName evidence="3">PREDICTED: serpin-ZX</fullName>
    </submittedName>
</protein>
<dbReference type="Gramene" id="VVA41841">
    <property type="protein sequence ID" value="VVA41841"/>
    <property type="gene ID" value="Prudul26B009484"/>
</dbReference>
<dbReference type="Pfam" id="PF00079">
    <property type="entry name" value="Serpin"/>
    <property type="match status" value="1"/>
</dbReference>
<dbReference type="PANTHER" id="PTHR11461">
    <property type="entry name" value="SERINE PROTEASE INHIBITOR, SERPIN"/>
    <property type="match status" value="1"/>
</dbReference>
<name>A0A5E4GQR7_PRUDU</name>
<dbReference type="PANTHER" id="PTHR11461:SF211">
    <property type="entry name" value="GH10112P-RELATED"/>
    <property type="match status" value="1"/>
</dbReference>